<reference evidence="1 2" key="1">
    <citation type="submission" date="2017-09" db="EMBL/GenBank/DDBJ databases">
        <title>Depth-based differentiation of microbial function through sediment-hosted aquifers and enrichment of novel symbionts in the deep terrestrial subsurface.</title>
        <authorList>
            <person name="Probst A.J."/>
            <person name="Ladd B."/>
            <person name="Jarett J.K."/>
            <person name="Geller-Mcgrath D.E."/>
            <person name="Sieber C.M."/>
            <person name="Emerson J.B."/>
            <person name="Anantharaman K."/>
            <person name="Thomas B.C."/>
            <person name="Malmstrom R."/>
            <person name="Stieglmeier M."/>
            <person name="Klingl A."/>
            <person name="Woyke T."/>
            <person name="Ryan C.M."/>
            <person name="Banfield J.F."/>
        </authorList>
    </citation>
    <scope>NUCLEOTIDE SEQUENCE [LARGE SCALE GENOMIC DNA]</scope>
    <source>
        <strain evidence="1">CG23_combo_of_CG06-09_8_20_14_all_41_10</strain>
    </source>
</reference>
<organism evidence="1 2">
    <name type="scientific">Candidatus Sherwoodlollariibacterium unditelluris</name>
    <dbReference type="NCBI Taxonomy" id="1974757"/>
    <lineage>
        <taxon>Bacteria</taxon>
        <taxon>Pseudomonadati</taxon>
        <taxon>Candidatus Omnitrophota</taxon>
        <taxon>Candidatus Sherwoodlollariibacterium</taxon>
    </lineage>
</organism>
<accession>A0A2G9YLV8</accession>
<evidence type="ECO:0008006" key="3">
    <source>
        <dbReference type="Google" id="ProtNLM"/>
    </source>
</evidence>
<gene>
    <name evidence="1" type="ORF">COX41_02655</name>
</gene>
<sequence length="91" mass="10516">MKKCHSTAKLKGWWDSQRNEGELIALMHSELSEALEAMRNHLGKDAVAEELADCCIRIFDYCGGMKIDLEKALLKKMEYNKTRPFKHGKKF</sequence>
<dbReference type="CDD" id="cd11542">
    <property type="entry name" value="NTP-PPase_u5"/>
    <property type="match status" value="1"/>
</dbReference>
<comment type="caution">
    <text evidence="1">The sequence shown here is derived from an EMBL/GenBank/DDBJ whole genome shotgun (WGS) entry which is preliminary data.</text>
</comment>
<dbReference type="Proteomes" id="UP000231292">
    <property type="component" value="Unassembled WGS sequence"/>
</dbReference>
<evidence type="ECO:0000313" key="2">
    <source>
        <dbReference type="Proteomes" id="UP000231292"/>
    </source>
</evidence>
<dbReference type="EMBL" id="PCRK01000058">
    <property type="protein sequence ID" value="PIP19491.1"/>
    <property type="molecule type" value="Genomic_DNA"/>
</dbReference>
<dbReference type="Gene3D" id="1.10.287.1080">
    <property type="entry name" value="MazG-like"/>
    <property type="match status" value="1"/>
</dbReference>
<dbReference type="SUPFAM" id="SSF101386">
    <property type="entry name" value="all-alpha NTP pyrophosphatases"/>
    <property type="match status" value="1"/>
</dbReference>
<proteinExistence type="predicted"/>
<evidence type="ECO:0000313" key="1">
    <source>
        <dbReference type="EMBL" id="PIP19491.1"/>
    </source>
</evidence>
<protein>
    <recommendedName>
        <fullName evidence="3">NTP pyrophosphohydrolase MazG putative catalytic core domain-containing protein</fullName>
    </recommendedName>
</protein>
<name>A0A2G9YLV8_9BACT</name>
<dbReference type="AlphaFoldDB" id="A0A2G9YLV8"/>